<protein>
    <submittedName>
        <fullName evidence="2">Uncharacterized protein</fullName>
    </submittedName>
</protein>
<dbReference type="RefSeq" id="WP_147925887.1">
    <property type="nucleotide sequence ID" value="NZ_VKAC01000004.1"/>
</dbReference>
<name>A0A5C8ZHV6_9ACTN</name>
<dbReference type="AlphaFoldDB" id="A0A5C8ZHV6"/>
<dbReference type="Proteomes" id="UP000321234">
    <property type="component" value="Unassembled WGS sequence"/>
</dbReference>
<proteinExistence type="predicted"/>
<evidence type="ECO:0000256" key="1">
    <source>
        <dbReference type="SAM" id="MobiDB-lite"/>
    </source>
</evidence>
<feature type="compositionally biased region" description="Basic and acidic residues" evidence="1">
    <location>
        <begin position="54"/>
        <end position="64"/>
    </location>
</feature>
<accession>A0A5C8ZHV6</accession>
<evidence type="ECO:0000313" key="2">
    <source>
        <dbReference type="EMBL" id="TXR56758.1"/>
    </source>
</evidence>
<dbReference type="EMBL" id="VKAC01000004">
    <property type="protein sequence ID" value="TXR56758.1"/>
    <property type="molecule type" value="Genomic_DNA"/>
</dbReference>
<comment type="caution">
    <text evidence="2">The sequence shown here is derived from an EMBL/GenBank/DDBJ whole genome shotgun (WGS) entry which is preliminary data.</text>
</comment>
<gene>
    <name evidence="2" type="ORF">FMM08_08455</name>
</gene>
<sequence>MDVADVLRCAAEAVDRSGVSSDLRAVAFTTAVELVLRAAGEPPLASPRAPGDPAAERTPDRTPDRSAGPALRLHGADPRSGTGREHPAFAEPARDVDGADQRPWELDHRGDPWAERSEQRAEHRSDHRADQRTDPRPDLRPDWPEPPRVLRPLSSTTAQRAGVPRLAPRPDLTDVGSGADWSAPRRGSERLVAVAPRTWSGASGADQEPWGSIADALGVRPELLDRVWEERSGKLQLAGDPARLGRTRAQRVGTAAVLLLAALRWSGRDGGEPVPDAVVRAEVERLGLLDTGNYTKHLAGRRHLLSTTGSGRTATYKLRYDGLEEARVIARTLLEEG</sequence>
<keyword evidence="3" id="KW-1185">Reference proteome</keyword>
<reference evidence="2 3" key="1">
    <citation type="submission" date="2019-07" db="EMBL/GenBank/DDBJ databases">
        <title>Quadrisphaera sp. strain DD2A genome sequencing and assembly.</title>
        <authorList>
            <person name="Kim I."/>
        </authorList>
    </citation>
    <scope>NUCLEOTIDE SEQUENCE [LARGE SCALE GENOMIC DNA]</scope>
    <source>
        <strain evidence="2 3">DD2A</strain>
    </source>
</reference>
<organism evidence="2 3">
    <name type="scientific">Quadrisphaera setariae</name>
    <dbReference type="NCBI Taxonomy" id="2593304"/>
    <lineage>
        <taxon>Bacteria</taxon>
        <taxon>Bacillati</taxon>
        <taxon>Actinomycetota</taxon>
        <taxon>Actinomycetes</taxon>
        <taxon>Kineosporiales</taxon>
        <taxon>Kineosporiaceae</taxon>
        <taxon>Quadrisphaera</taxon>
    </lineage>
</organism>
<feature type="compositionally biased region" description="Basic and acidic residues" evidence="1">
    <location>
        <begin position="74"/>
        <end position="145"/>
    </location>
</feature>
<feature type="region of interest" description="Disordered" evidence="1">
    <location>
        <begin position="38"/>
        <end position="184"/>
    </location>
</feature>
<evidence type="ECO:0000313" key="3">
    <source>
        <dbReference type="Proteomes" id="UP000321234"/>
    </source>
</evidence>
<dbReference type="OrthoDB" id="5177142at2"/>